<dbReference type="PANTHER" id="PTHR15944">
    <property type="entry name" value="FARNESYLCYSTEINE LYASE"/>
    <property type="match status" value="1"/>
</dbReference>
<protein>
    <recommendedName>
        <fullName evidence="10">Prenylcysteine lyase domain-containing protein</fullName>
    </recommendedName>
</protein>
<evidence type="ECO:0000313" key="12">
    <source>
        <dbReference type="Proteomes" id="UP000287144"/>
    </source>
</evidence>
<dbReference type="GO" id="GO:0030327">
    <property type="term" value="P:prenylated protein catabolic process"/>
    <property type="evidence" value="ECO:0007669"/>
    <property type="project" value="TreeGrafter"/>
</dbReference>
<name>A0A428U002_9HYPO</name>
<accession>A0A428U002</accession>
<gene>
    <name evidence="11" type="ORF">CEP52_005117</name>
</gene>
<feature type="chain" id="PRO_5018972810" description="Prenylcysteine lyase domain-containing protein" evidence="9">
    <location>
        <begin position="22"/>
        <end position="556"/>
    </location>
</feature>
<evidence type="ECO:0000256" key="6">
    <source>
        <dbReference type="ARBA" id="ARBA00023002"/>
    </source>
</evidence>
<evidence type="ECO:0000256" key="9">
    <source>
        <dbReference type="SAM" id="SignalP"/>
    </source>
</evidence>
<evidence type="ECO:0000256" key="8">
    <source>
        <dbReference type="SAM" id="MobiDB-lite"/>
    </source>
</evidence>
<dbReference type="InterPro" id="IPR010795">
    <property type="entry name" value="Prenylcys_lyase"/>
</dbReference>
<evidence type="ECO:0000259" key="10">
    <source>
        <dbReference type="Pfam" id="PF07156"/>
    </source>
</evidence>
<dbReference type="Proteomes" id="UP000287144">
    <property type="component" value="Unassembled WGS sequence"/>
</dbReference>
<keyword evidence="12" id="KW-1185">Reference proteome</keyword>
<dbReference type="GO" id="GO:0030328">
    <property type="term" value="P:prenylcysteine catabolic process"/>
    <property type="evidence" value="ECO:0007669"/>
    <property type="project" value="InterPro"/>
</dbReference>
<keyword evidence="3" id="KW-0285">Flavoprotein</keyword>
<evidence type="ECO:0000313" key="11">
    <source>
        <dbReference type="EMBL" id="RSM07601.1"/>
    </source>
</evidence>
<keyword evidence="6" id="KW-0560">Oxidoreductase</keyword>
<comment type="similarity">
    <text evidence="2">Belongs to the prenylcysteine oxidase family.</text>
</comment>
<dbReference type="Gene3D" id="3.50.50.60">
    <property type="entry name" value="FAD/NAD(P)-binding domain"/>
    <property type="match status" value="1"/>
</dbReference>
<feature type="signal peptide" evidence="9">
    <location>
        <begin position="1"/>
        <end position="21"/>
    </location>
</feature>
<evidence type="ECO:0000256" key="1">
    <source>
        <dbReference type="ARBA" id="ARBA00001974"/>
    </source>
</evidence>
<evidence type="ECO:0000256" key="4">
    <source>
        <dbReference type="ARBA" id="ARBA00022729"/>
    </source>
</evidence>
<dbReference type="PANTHER" id="PTHR15944:SF0">
    <property type="entry name" value="PRENYLCYSTEINE LYASE DOMAIN-CONTAINING PROTEIN"/>
    <property type="match status" value="1"/>
</dbReference>
<dbReference type="InterPro" id="IPR036188">
    <property type="entry name" value="FAD/NAD-bd_sf"/>
</dbReference>
<proteinExistence type="inferred from homology"/>
<keyword evidence="7" id="KW-0325">Glycoprotein</keyword>
<reference evidence="11 12" key="1">
    <citation type="submission" date="2017-06" db="EMBL/GenBank/DDBJ databases">
        <title>Comparative genomic analysis of Ambrosia Fusariam Clade fungi.</title>
        <authorList>
            <person name="Stajich J.E."/>
            <person name="Carrillo J."/>
            <person name="Kijimoto T."/>
            <person name="Eskalen A."/>
            <person name="O'Donnell K."/>
            <person name="Kasson M."/>
        </authorList>
    </citation>
    <scope>NUCLEOTIDE SEQUENCE [LARGE SCALE GENOMIC DNA]</scope>
    <source>
        <strain evidence="11 12">NRRL62579</strain>
    </source>
</reference>
<dbReference type="AlphaFoldDB" id="A0A428U002"/>
<comment type="caution">
    <text evidence="11">The sequence shown here is derived from an EMBL/GenBank/DDBJ whole genome shotgun (WGS) entry which is preliminary data.</text>
</comment>
<dbReference type="SUPFAM" id="SSF51905">
    <property type="entry name" value="FAD/NAD(P)-binding domain"/>
    <property type="match status" value="1"/>
</dbReference>
<keyword evidence="4 9" id="KW-0732">Signal</keyword>
<dbReference type="EMBL" id="NKCK01000039">
    <property type="protein sequence ID" value="RSM07601.1"/>
    <property type="molecule type" value="Genomic_DNA"/>
</dbReference>
<feature type="domain" description="Prenylcysteine lyase" evidence="10">
    <location>
        <begin position="133"/>
        <end position="521"/>
    </location>
</feature>
<organism evidence="11 12">
    <name type="scientific">Fusarium oligoseptatum</name>
    <dbReference type="NCBI Taxonomy" id="2604345"/>
    <lineage>
        <taxon>Eukaryota</taxon>
        <taxon>Fungi</taxon>
        <taxon>Dikarya</taxon>
        <taxon>Ascomycota</taxon>
        <taxon>Pezizomycotina</taxon>
        <taxon>Sordariomycetes</taxon>
        <taxon>Hypocreomycetidae</taxon>
        <taxon>Hypocreales</taxon>
        <taxon>Nectriaceae</taxon>
        <taxon>Fusarium</taxon>
        <taxon>Fusarium solani species complex</taxon>
    </lineage>
</organism>
<dbReference type="STRING" id="1325735.A0A428U002"/>
<evidence type="ECO:0000256" key="5">
    <source>
        <dbReference type="ARBA" id="ARBA00022827"/>
    </source>
</evidence>
<evidence type="ECO:0000256" key="2">
    <source>
        <dbReference type="ARBA" id="ARBA00009967"/>
    </source>
</evidence>
<evidence type="ECO:0000256" key="3">
    <source>
        <dbReference type="ARBA" id="ARBA00022630"/>
    </source>
</evidence>
<comment type="cofactor">
    <cofactor evidence="1">
        <name>FAD</name>
        <dbReference type="ChEBI" id="CHEBI:57692"/>
    </cofactor>
</comment>
<dbReference type="Pfam" id="PF07156">
    <property type="entry name" value="Prenylcys_lyase"/>
    <property type="match status" value="1"/>
</dbReference>
<evidence type="ECO:0000256" key="7">
    <source>
        <dbReference type="ARBA" id="ARBA00023180"/>
    </source>
</evidence>
<dbReference type="InterPro" id="IPR017046">
    <property type="entry name" value="Prenylcysteine_Oxase1"/>
</dbReference>
<feature type="region of interest" description="Disordered" evidence="8">
    <location>
        <begin position="526"/>
        <end position="556"/>
    </location>
</feature>
<dbReference type="PIRSF" id="PIRSF036292">
    <property type="entry name" value="Prenylcysteine_oxidase"/>
    <property type="match status" value="1"/>
</dbReference>
<dbReference type="Pfam" id="PF13450">
    <property type="entry name" value="NAD_binding_8"/>
    <property type="match status" value="1"/>
</dbReference>
<sequence>MRLSWSSRLAVLGALVRGSTGAQEVKNVAIIGAGAAGSSAAYYLQRYAEEENLAINITIFEKTDRIGGRSLTVPAYGNESLPVELGASIFVSVNTILYNATERFQLPVSEPQRLEKGDITAIWDGIEFVYQTEDGSSQWWDLAKLFWKYGLAPYKAKKIVDSMLEQFLKLYEPPLFPFKSLTQRAQDMGLTDFTGITGEQGLAQWGINPRFSREILQAATRVNYASNLAYIHGLETLVSFATDGAVSVETGNWRIFEELVRASGSTVYRNTSVASIEAAQKKTETSSPKYVISTKDANSQEVAPEEYGVAFDNIILANPWQFGNIKAGEGVLDRQIDEIPYTRLHVTLFTSPLKLSPEFFGLKPGSKAPSSVYTTLREDEEPKKGAEGVGSTGFYSVSTLKSVINPKTEKLEYAYKIFSPAPVTAEFLSSLLGTKIPDQIITAKGEGKGEGKDADTFEPISWYYPHVFYSYPLELPRVTFEDPIVGDGVYYTSGIESFISTMETSALMGKNVARLVADDFAGISRPEKAASGSDADAPVPVAGEAEGIHAQPQEEL</sequence>
<keyword evidence="5" id="KW-0274">FAD</keyword>
<dbReference type="GO" id="GO:0001735">
    <property type="term" value="F:prenylcysteine oxidase activity"/>
    <property type="evidence" value="ECO:0007669"/>
    <property type="project" value="InterPro"/>
</dbReference>